<evidence type="ECO:0000313" key="8">
    <source>
        <dbReference type="Proteomes" id="UP000319731"/>
    </source>
</evidence>
<protein>
    <recommendedName>
        <fullName evidence="6">Annexin</fullName>
    </recommendedName>
</protein>
<dbReference type="InterPro" id="IPR018252">
    <property type="entry name" value="Annexin_repeat_CS"/>
</dbReference>
<dbReference type="GO" id="GO:0005634">
    <property type="term" value="C:nucleus"/>
    <property type="evidence" value="ECO:0007669"/>
    <property type="project" value="TreeGrafter"/>
</dbReference>
<dbReference type="PRINTS" id="PR00196">
    <property type="entry name" value="ANNEXIN"/>
</dbReference>
<keyword evidence="8" id="KW-1185">Reference proteome</keyword>
<dbReference type="InterPro" id="IPR018502">
    <property type="entry name" value="Annexin_repeat"/>
</dbReference>
<dbReference type="STRING" id="1806994.A0A507C2C0"/>
<dbReference type="PANTHER" id="PTHR10502">
    <property type="entry name" value="ANNEXIN"/>
    <property type="match status" value="1"/>
</dbReference>
<evidence type="ECO:0000256" key="6">
    <source>
        <dbReference type="RuleBase" id="RU003540"/>
    </source>
</evidence>
<evidence type="ECO:0000313" key="7">
    <source>
        <dbReference type="EMBL" id="TPX32234.1"/>
    </source>
</evidence>
<organism evidence="7 8">
    <name type="scientific">Synchytrium microbalum</name>
    <dbReference type="NCBI Taxonomy" id="1806994"/>
    <lineage>
        <taxon>Eukaryota</taxon>
        <taxon>Fungi</taxon>
        <taxon>Fungi incertae sedis</taxon>
        <taxon>Chytridiomycota</taxon>
        <taxon>Chytridiomycota incertae sedis</taxon>
        <taxon>Chytridiomycetes</taxon>
        <taxon>Synchytriales</taxon>
        <taxon>Synchytriaceae</taxon>
        <taxon>Synchytrium</taxon>
    </lineage>
</organism>
<dbReference type="OrthoDB" id="37886at2759"/>
<dbReference type="AlphaFoldDB" id="A0A507C2C0"/>
<dbReference type="FunFam" id="1.10.220.10:FF:000002">
    <property type="entry name" value="Annexin"/>
    <property type="match status" value="1"/>
</dbReference>
<dbReference type="GO" id="GO:0001786">
    <property type="term" value="F:phosphatidylserine binding"/>
    <property type="evidence" value="ECO:0007669"/>
    <property type="project" value="TreeGrafter"/>
</dbReference>
<proteinExistence type="inferred from homology"/>
<dbReference type="Proteomes" id="UP000319731">
    <property type="component" value="Unassembled WGS sequence"/>
</dbReference>
<keyword evidence="2 6" id="KW-0677">Repeat</keyword>
<sequence>MSAASSFYSVQSPLLSAAEVDHDVHGLREAMKGIGKDMDVLVTILGKRTPNQGEQIGKAYKANFGEDLVKKLHSEVGGHVGHLLQDLVKPLARVDAEALYHAVHGVGTDEATVIEVLVGRSNAEIKAMKEAFFDVYEKKMEKFVESDFGGNMKKLVTILLQGERPESEAAMDVDLDVERLYKAGEGKWGTDEAEFFSVLCNRSDAHLKKVFAAYEKKHNKPFTTVVKKEFSGDLEKALLLLLDSVNDRPLFVAEQIEKCFGMLNTNEEKLIRLMIRHREPAIMAQVKEAYAKRYGVSLRHKIEKKTGMGLEKALRFLAHNAKPLMFAGQHL</sequence>
<dbReference type="Gene3D" id="1.10.220.10">
    <property type="entry name" value="Annexin"/>
    <property type="match status" value="4"/>
</dbReference>
<dbReference type="FunFam" id="1.10.220.10:FF:000005">
    <property type="entry name" value="Annexin"/>
    <property type="match status" value="1"/>
</dbReference>
<gene>
    <name evidence="7" type="ORF">SmJEL517_g04639</name>
</gene>
<dbReference type="RefSeq" id="XP_031023484.1">
    <property type="nucleotide sequence ID" value="XM_031170567.1"/>
</dbReference>
<dbReference type="Pfam" id="PF00191">
    <property type="entry name" value="Annexin"/>
    <property type="match status" value="4"/>
</dbReference>
<comment type="domain">
    <text evidence="6">A pair of annexin repeats may form one binding site for calcium and phospholipid.</text>
</comment>
<keyword evidence="3 6" id="KW-0106">Calcium</keyword>
<dbReference type="PROSITE" id="PS51897">
    <property type="entry name" value="ANNEXIN_2"/>
    <property type="match status" value="3"/>
</dbReference>
<comment type="caution">
    <text evidence="7">The sequence shown here is derived from an EMBL/GenBank/DDBJ whole genome shotgun (WGS) entry which is preliminary data.</text>
</comment>
<evidence type="ECO:0000256" key="5">
    <source>
        <dbReference type="ARBA" id="ARBA00023302"/>
    </source>
</evidence>
<reference evidence="7 8" key="1">
    <citation type="journal article" date="2019" name="Sci. Rep.">
        <title>Comparative genomics of chytrid fungi reveal insights into the obligate biotrophic and pathogenic lifestyle of Synchytrium endobioticum.</title>
        <authorList>
            <person name="van de Vossenberg B.T.L.H."/>
            <person name="Warris S."/>
            <person name="Nguyen H.D.T."/>
            <person name="van Gent-Pelzer M.P.E."/>
            <person name="Joly D.L."/>
            <person name="van de Geest H.C."/>
            <person name="Bonants P.J.M."/>
            <person name="Smith D.S."/>
            <person name="Levesque C.A."/>
            <person name="van der Lee T.A.J."/>
        </authorList>
    </citation>
    <scope>NUCLEOTIDE SEQUENCE [LARGE SCALE GENOMIC DNA]</scope>
    <source>
        <strain evidence="7 8">JEL517</strain>
    </source>
</reference>
<dbReference type="SUPFAM" id="SSF47874">
    <property type="entry name" value="Annexin"/>
    <property type="match status" value="1"/>
</dbReference>
<dbReference type="SMART" id="SM00335">
    <property type="entry name" value="ANX"/>
    <property type="match status" value="4"/>
</dbReference>
<dbReference type="GO" id="GO:0005509">
    <property type="term" value="F:calcium ion binding"/>
    <property type="evidence" value="ECO:0007669"/>
    <property type="project" value="InterPro"/>
</dbReference>
<keyword evidence="4 6" id="KW-0041">Annexin</keyword>
<dbReference type="GO" id="GO:0005886">
    <property type="term" value="C:plasma membrane"/>
    <property type="evidence" value="ECO:0007669"/>
    <property type="project" value="TreeGrafter"/>
</dbReference>
<dbReference type="InterPro" id="IPR001464">
    <property type="entry name" value="Annexin"/>
</dbReference>
<dbReference type="GO" id="GO:0005544">
    <property type="term" value="F:calcium-dependent phospholipid binding"/>
    <property type="evidence" value="ECO:0007669"/>
    <property type="project" value="UniProtKB-KW"/>
</dbReference>
<evidence type="ECO:0000256" key="4">
    <source>
        <dbReference type="ARBA" id="ARBA00023216"/>
    </source>
</evidence>
<dbReference type="GO" id="GO:0005737">
    <property type="term" value="C:cytoplasm"/>
    <property type="evidence" value="ECO:0007669"/>
    <property type="project" value="TreeGrafter"/>
</dbReference>
<dbReference type="PANTHER" id="PTHR10502:SF102">
    <property type="entry name" value="ANNEXIN B11"/>
    <property type="match status" value="1"/>
</dbReference>
<name>A0A507C2C0_9FUNG</name>
<dbReference type="InterPro" id="IPR037104">
    <property type="entry name" value="Annexin_sf"/>
</dbReference>
<evidence type="ECO:0000256" key="2">
    <source>
        <dbReference type="ARBA" id="ARBA00022737"/>
    </source>
</evidence>
<dbReference type="PROSITE" id="PS00223">
    <property type="entry name" value="ANNEXIN_1"/>
    <property type="match status" value="2"/>
</dbReference>
<comment type="similarity">
    <text evidence="1 6">Belongs to the annexin family.</text>
</comment>
<dbReference type="EMBL" id="QEAO01000033">
    <property type="protein sequence ID" value="TPX32234.1"/>
    <property type="molecule type" value="Genomic_DNA"/>
</dbReference>
<evidence type="ECO:0000256" key="3">
    <source>
        <dbReference type="ARBA" id="ARBA00022837"/>
    </source>
</evidence>
<accession>A0A507C2C0</accession>
<evidence type="ECO:0000256" key="1">
    <source>
        <dbReference type="ARBA" id="ARBA00007831"/>
    </source>
</evidence>
<dbReference type="GO" id="GO:0012506">
    <property type="term" value="C:vesicle membrane"/>
    <property type="evidence" value="ECO:0007669"/>
    <property type="project" value="TreeGrafter"/>
</dbReference>
<keyword evidence="5 6" id="KW-0111">Calcium/phospholipid-binding</keyword>
<dbReference type="GeneID" id="42005864"/>